<proteinExistence type="inferred from homology"/>
<dbReference type="Gene3D" id="3.40.50.720">
    <property type="entry name" value="NAD(P)-binding Rossmann-like Domain"/>
    <property type="match status" value="1"/>
</dbReference>
<comment type="caution">
    <text evidence="3">The sequence shown here is derived from an EMBL/GenBank/DDBJ whole genome shotgun (WGS) entry which is preliminary data.</text>
</comment>
<evidence type="ECO:0000313" key="4">
    <source>
        <dbReference type="Proteomes" id="UP001169862"/>
    </source>
</evidence>
<dbReference type="PROSITE" id="PS00061">
    <property type="entry name" value="ADH_SHORT"/>
    <property type="match status" value="1"/>
</dbReference>
<dbReference type="EMBL" id="JAUOPG010000001">
    <property type="protein sequence ID" value="MDO6452455.1"/>
    <property type="molecule type" value="Genomic_DNA"/>
</dbReference>
<dbReference type="Proteomes" id="UP001169862">
    <property type="component" value="Unassembled WGS sequence"/>
</dbReference>
<dbReference type="AlphaFoldDB" id="A0AAW7XEA1"/>
<gene>
    <name evidence="3" type="ORF">Q4490_02650</name>
</gene>
<evidence type="ECO:0000256" key="2">
    <source>
        <dbReference type="ARBA" id="ARBA00023002"/>
    </source>
</evidence>
<dbReference type="PRINTS" id="PR00081">
    <property type="entry name" value="GDHRDH"/>
</dbReference>
<name>A0AAW7XEA1_9GAMM</name>
<organism evidence="3 4">
    <name type="scientific">Neptunomonas phycophila</name>
    <dbReference type="NCBI Taxonomy" id="1572645"/>
    <lineage>
        <taxon>Bacteria</taxon>
        <taxon>Pseudomonadati</taxon>
        <taxon>Pseudomonadota</taxon>
        <taxon>Gammaproteobacteria</taxon>
        <taxon>Oceanospirillales</taxon>
        <taxon>Oceanospirillaceae</taxon>
        <taxon>Neptunomonas</taxon>
    </lineage>
</organism>
<dbReference type="RefSeq" id="WP_303548449.1">
    <property type="nucleotide sequence ID" value="NZ_JAUOPG010000001.1"/>
</dbReference>
<keyword evidence="2" id="KW-0560">Oxidoreductase</keyword>
<dbReference type="GO" id="GO:0016491">
    <property type="term" value="F:oxidoreductase activity"/>
    <property type="evidence" value="ECO:0007669"/>
    <property type="project" value="UniProtKB-KW"/>
</dbReference>
<accession>A0AAW7XEA1</accession>
<dbReference type="NCBIfam" id="NF004649">
    <property type="entry name" value="PRK05993.1"/>
    <property type="match status" value="1"/>
</dbReference>
<evidence type="ECO:0000313" key="3">
    <source>
        <dbReference type="EMBL" id="MDO6452455.1"/>
    </source>
</evidence>
<comment type="similarity">
    <text evidence="1">Belongs to the short-chain dehydrogenases/reductases (SDR) family.</text>
</comment>
<protein>
    <submittedName>
        <fullName evidence="3">SDR family oxidoreductase</fullName>
    </submittedName>
</protein>
<dbReference type="PANTHER" id="PTHR44169">
    <property type="entry name" value="NADPH-DEPENDENT 1-ACYLDIHYDROXYACETONE PHOSPHATE REDUCTASE"/>
    <property type="match status" value="1"/>
</dbReference>
<dbReference type="Pfam" id="PF00106">
    <property type="entry name" value="adh_short"/>
    <property type="match status" value="1"/>
</dbReference>
<dbReference type="InterPro" id="IPR036291">
    <property type="entry name" value="NAD(P)-bd_dom_sf"/>
</dbReference>
<dbReference type="InterPro" id="IPR002347">
    <property type="entry name" value="SDR_fam"/>
</dbReference>
<reference evidence="3" key="1">
    <citation type="submission" date="2023-07" db="EMBL/GenBank/DDBJ databases">
        <title>Genome content predicts the carbon catabolic preferences of heterotrophic bacteria.</title>
        <authorList>
            <person name="Gralka M."/>
        </authorList>
    </citation>
    <scope>NUCLEOTIDE SEQUENCE</scope>
    <source>
        <strain evidence="3">I2M16</strain>
    </source>
</reference>
<sequence length="291" mass="32514">MSSIDTHTSPASQSILITGCSSGIGKHVALTLHEKGYAVYATARNSEDVMALRSYGLQACELDLDSSESIQQAVTWVLEQTNGHLYALFNNGAYGQPGAVEDLSRDVLRQQFETNVFGWHELTNLVIPIMRKQGYGRIIHNSSVLGLVAMQYRGAYNASKFALEGLTDTLRQELDGSGIYISLIEPGPITSQFRVNAFAKFKTNIKTQGSPHQTIYEQVEKRLASASDKDAPFTLGPEAVLQKVEHILISKRPKIRYYVTFPTYLFGYLKRLLPARWLDLLLLAISRRENR</sequence>
<dbReference type="InterPro" id="IPR020904">
    <property type="entry name" value="Sc_DH/Rdtase_CS"/>
</dbReference>
<evidence type="ECO:0000256" key="1">
    <source>
        <dbReference type="ARBA" id="ARBA00006484"/>
    </source>
</evidence>
<dbReference type="PANTHER" id="PTHR44169:SF6">
    <property type="entry name" value="NADPH-DEPENDENT 1-ACYLDIHYDROXYACETONE PHOSPHATE REDUCTASE"/>
    <property type="match status" value="1"/>
</dbReference>
<dbReference type="SUPFAM" id="SSF51735">
    <property type="entry name" value="NAD(P)-binding Rossmann-fold domains"/>
    <property type="match status" value="1"/>
</dbReference>
<dbReference type="CDD" id="cd05374">
    <property type="entry name" value="17beta-HSD-like_SDR_c"/>
    <property type="match status" value="1"/>
</dbReference>